<dbReference type="Proteomes" id="UP000663829">
    <property type="component" value="Unassembled WGS sequence"/>
</dbReference>
<dbReference type="Proteomes" id="UP000681722">
    <property type="component" value="Unassembled WGS sequence"/>
</dbReference>
<name>A0A815V833_9BILA</name>
<keyword evidence="3" id="KW-1185">Reference proteome</keyword>
<protein>
    <submittedName>
        <fullName evidence="1">Uncharacterized protein</fullName>
    </submittedName>
</protein>
<dbReference type="AlphaFoldDB" id="A0A815V833"/>
<sequence length="164" mass="18846">MNYSCQIISDNDDCVLLGNLLCSTGFTQNESSFTKSIDNVICTVSIISLSTTEKILVNNDDDFIVYFDLSRPIRSTIDDFLNGNFHQNKCVFLLKSSSENDSDNGDHVLLNKVYVLIKKFNFSLHIVDQDQFSSKLYDLIKDLSYRKYRSRPSNNVSCHRRNFT</sequence>
<dbReference type="EMBL" id="CAJNOQ010024178">
    <property type="protein sequence ID" value="CAF1524585.1"/>
    <property type="molecule type" value="Genomic_DNA"/>
</dbReference>
<evidence type="ECO:0000313" key="1">
    <source>
        <dbReference type="EMBL" id="CAF1524585.1"/>
    </source>
</evidence>
<reference evidence="1" key="1">
    <citation type="submission" date="2021-02" db="EMBL/GenBank/DDBJ databases">
        <authorList>
            <person name="Nowell W R."/>
        </authorList>
    </citation>
    <scope>NUCLEOTIDE SEQUENCE</scope>
</reference>
<comment type="caution">
    <text evidence="1">The sequence shown here is derived from an EMBL/GenBank/DDBJ whole genome shotgun (WGS) entry which is preliminary data.</text>
</comment>
<organism evidence="1 3">
    <name type="scientific">Didymodactylos carnosus</name>
    <dbReference type="NCBI Taxonomy" id="1234261"/>
    <lineage>
        <taxon>Eukaryota</taxon>
        <taxon>Metazoa</taxon>
        <taxon>Spiralia</taxon>
        <taxon>Gnathifera</taxon>
        <taxon>Rotifera</taxon>
        <taxon>Eurotatoria</taxon>
        <taxon>Bdelloidea</taxon>
        <taxon>Philodinida</taxon>
        <taxon>Philodinidae</taxon>
        <taxon>Didymodactylos</taxon>
    </lineage>
</organism>
<proteinExistence type="predicted"/>
<dbReference type="EMBL" id="CAJOBC010089735">
    <property type="protein sequence ID" value="CAF4383593.1"/>
    <property type="molecule type" value="Genomic_DNA"/>
</dbReference>
<feature type="non-terminal residue" evidence="1">
    <location>
        <position position="164"/>
    </location>
</feature>
<evidence type="ECO:0000313" key="2">
    <source>
        <dbReference type="EMBL" id="CAF4383593.1"/>
    </source>
</evidence>
<accession>A0A815V833</accession>
<gene>
    <name evidence="1" type="ORF">GPM918_LOCUS37714</name>
    <name evidence="2" type="ORF">SRO942_LOCUS38489</name>
</gene>
<evidence type="ECO:0000313" key="3">
    <source>
        <dbReference type="Proteomes" id="UP000663829"/>
    </source>
</evidence>